<feature type="transmembrane region" description="Helical" evidence="2">
    <location>
        <begin position="82"/>
        <end position="107"/>
    </location>
</feature>
<dbReference type="STRING" id="663278.Ethha_2748"/>
<dbReference type="Proteomes" id="UP000001551">
    <property type="component" value="Chromosome"/>
</dbReference>
<dbReference type="eggNOG" id="COG2208">
    <property type="taxonomic scope" value="Bacteria"/>
</dbReference>
<gene>
    <name evidence="4" type="ordered locus">Ethha_2748</name>
</gene>
<evidence type="ECO:0000259" key="3">
    <source>
        <dbReference type="SMART" id="SM00331"/>
    </source>
</evidence>
<dbReference type="SMART" id="SM00331">
    <property type="entry name" value="PP2C_SIG"/>
    <property type="match status" value="1"/>
</dbReference>
<keyword evidence="2" id="KW-0472">Membrane</keyword>
<dbReference type="Pfam" id="PF07228">
    <property type="entry name" value="SpoIIE"/>
    <property type="match status" value="1"/>
</dbReference>
<accession>E6U8C1</accession>
<dbReference type="KEGG" id="eha:Ethha_2748"/>
<keyword evidence="2" id="KW-0812">Transmembrane</keyword>
<dbReference type="InterPro" id="IPR052016">
    <property type="entry name" value="Bact_Sigma-Reg"/>
</dbReference>
<keyword evidence="5" id="KW-1185">Reference proteome</keyword>
<feature type="domain" description="PPM-type phosphatase" evidence="3">
    <location>
        <begin position="616"/>
        <end position="823"/>
    </location>
</feature>
<dbReference type="EMBL" id="CP002400">
    <property type="protein sequence ID" value="ADU28240.1"/>
    <property type="molecule type" value="Genomic_DNA"/>
</dbReference>
<evidence type="ECO:0000256" key="2">
    <source>
        <dbReference type="SAM" id="Phobius"/>
    </source>
</evidence>
<dbReference type="PANTHER" id="PTHR43156:SF2">
    <property type="entry name" value="STAGE II SPORULATION PROTEIN E"/>
    <property type="match status" value="1"/>
</dbReference>
<feature type="transmembrane region" description="Helical" evidence="2">
    <location>
        <begin position="302"/>
        <end position="327"/>
    </location>
</feature>
<name>E6U8C1_ETHHY</name>
<feature type="transmembrane region" description="Helical" evidence="2">
    <location>
        <begin position="232"/>
        <end position="250"/>
    </location>
</feature>
<organism evidence="4 5">
    <name type="scientific">Ethanoligenens harbinense (strain DSM 18485 / JCM 12961 / CGMCC 1.5033 / YUAN-3)</name>
    <dbReference type="NCBI Taxonomy" id="663278"/>
    <lineage>
        <taxon>Bacteria</taxon>
        <taxon>Bacillati</taxon>
        <taxon>Bacillota</taxon>
        <taxon>Clostridia</taxon>
        <taxon>Eubacteriales</taxon>
        <taxon>Oscillospiraceae</taxon>
        <taxon>Ethanoligenens</taxon>
    </lineage>
</organism>
<feature type="transmembrane region" description="Helical" evidence="2">
    <location>
        <begin position="119"/>
        <end position="135"/>
    </location>
</feature>
<keyword evidence="1 4" id="KW-0378">Hydrolase</keyword>
<evidence type="ECO:0000313" key="4">
    <source>
        <dbReference type="EMBL" id="ADU28240.1"/>
    </source>
</evidence>
<keyword evidence="2" id="KW-1133">Transmembrane helix</keyword>
<dbReference type="InterPro" id="IPR001932">
    <property type="entry name" value="PPM-type_phosphatase-like_dom"/>
</dbReference>
<dbReference type="InterPro" id="IPR045768">
    <property type="entry name" value="SpoIIE_N"/>
</dbReference>
<feature type="transmembrane region" description="Helical" evidence="2">
    <location>
        <begin position="166"/>
        <end position="186"/>
    </location>
</feature>
<dbReference type="AlphaFoldDB" id="E6U8C1"/>
<dbReference type="GO" id="GO:0004722">
    <property type="term" value="F:protein serine/threonine phosphatase activity"/>
    <property type="evidence" value="ECO:0007669"/>
    <property type="project" value="UniProtKB-EC"/>
</dbReference>
<dbReference type="PANTHER" id="PTHR43156">
    <property type="entry name" value="STAGE II SPORULATION PROTEIN E-RELATED"/>
    <property type="match status" value="1"/>
</dbReference>
<feature type="transmembrane region" description="Helical" evidence="2">
    <location>
        <begin position="262"/>
        <end position="290"/>
    </location>
</feature>
<sequence>MPEYSKIFHSFRSCYYNIFHIHPVYSRVHTARFFAGETDDRLERTAQAVAHRKVDQMLKKSGLLQISGTWAAGLEGDLPHGLAFAAACFGAGFMASRALVFGDLAPFGIAAVTAAKKKALPFILLGAVFGTVLPHGPAYPIRYIAAMGAALVFRLLCAGMGGRSAVYAPACAAAASGLTGAAVVLANGMQTHDAALCFAEMILCGCSAYFFEKAAPFLSQPSKLWGLRRRDLVSVLISFCVLLLALQPLAVHGISLGRIAGVLAILIAARFGGAGAGCAAGASMGLVLGLGGQDMAPVLAGYGFGGLIAGFFAPLGRFGCALAFVLANAAAGANMGGSSQVTADIVEVIAASVLFLLLPDKLLCRLSALFVAADERVSSKNTARSRLMEASQALRDVADTISRVGERLATMRSDDTLQHVFDEASDRACHRCGMRAYCWNTAYNDTMDAMNHLGVALRASGTATRKDVPKHFSGRCCRLGELLEAINRCYSEYTARNAARRQINGLRRMLSEQWNVIASFLSELGESAVTKQVDLAPEPVRAAFATCGLAAEQAACRLDEKGHMSVEARVSTYPKSPINRTELAAELSVACGRRLDGPKVSLSGRETVLRFRQKALYQIEYGQYSIRKSGEKLCGDAAFAFEENGRAVLLLSDGMGVGGSAAVDANLAVDLISRLLRAGFGFSAALRAVNSALMLKSEDESFATLDIAAVDLYAGAVELFKAGAPPTYLRRRGRAERIVQHSLPVGILENTGFAHSDIRLGHDDLLVLVSDGAAVGDDVWLMRAITQFEGGSMTVFARDLALMAKRHRDDGHDDDITVLAARLEQA</sequence>
<dbReference type="SUPFAM" id="SSF81606">
    <property type="entry name" value="PP2C-like"/>
    <property type="match status" value="1"/>
</dbReference>
<reference evidence="4 5" key="1">
    <citation type="submission" date="2010-12" db="EMBL/GenBank/DDBJ databases">
        <title>Complete sequence of Ethanoligenens harbinense YUAN-3.</title>
        <authorList>
            <person name="Lucas S."/>
            <person name="Copeland A."/>
            <person name="Lapidus A."/>
            <person name="Cheng J.-F."/>
            <person name="Bruce D."/>
            <person name="Goodwin L."/>
            <person name="Pitluck S."/>
            <person name="Chertkov O."/>
            <person name="Misra M."/>
            <person name="Detter J.C."/>
            <person name="Han C."/>
            <person name="Tapia R."/>
            <person name="Land M."/>
            <person name="Hauser L."/>
            <person name="Jeffries C."/>
            <person name="Kyrpides N."/>
            <person name="Ivanova N."/>
            <person name="Mikhailova N."/>
            <person name="Wang A."/>
            <person name="Mouttaki H."/>
            <person name="He Z."/>
            <person name="Zhou J."/>
            <person name="Hemme C.L."/>
            <person name="Woyke T."/>
        </authorList>
    </citation>
    <scope>NUCLEOTIDE SEQUENCE [LARGE SCALE GENOMIC DNA]</scope>
    <source>
        <strain evidence="5">DSM 18485 / JCM 12961 / CGMCC 1.5033 / YUAN-3</strain>
    </source>
</reference>
<dbReference type="Pfam" id="PF19732">
    <property type="entry name" value="SpoIIE_N"/>
    <property type="match status" value="1"/>
</dbReference>
<dbReference type="Gene3D" id="3.60.40.10">
    <property type="entry name" value="PPM-type phosphatase domain"/>
    <property type="match status" value="1"/>
</dbReference>
<evidence type="ECO:0000256" key="1">
    <source>
        <dbReference type="ARBA" id="ARBA00022801"/>
    </source>
</evidence>
<evidence type="ECO:0000313" key="5">
    <source>
        <dbReference type="Proteomes" id="UP000001551"/>
    </source>
</evidence>
<dbReference type="EC" id="3.1.3.16" evidence="4"/>
<dbReference type="HOGENOM" id="CLU_017349_2_0_9"/>
<protein>
    <submittedName>
        <fullName evidence="4">Protein serine/threonine phosphatase</fullName>
        <ecNumber evidence="4">3.1.3.16</ecNumber>
    </submittedName>
</protein>
<proteinExistence type="predicted"/>
<dbReference type="InterPro" id="IPR036457">
    <property type="entry name" value="PPM-type-like_dom_sf"/>
</dbReference>